<feature type="domain" description="SH3" evidence="5">
    <location>
        <begin position="217"/>
        <end position="278"/>
    </location>
</feature>
<keyword evidence="1 3" id="KW-0728">SH3 domain</keyword>
<keyword evidence="2" id="KW-0727">SH2 domain</keyword>
<protein>
    <submittedName>
        <fullName evidence="7">Uncharacterized protein LOC105364562</fullName>
    </submittedName>
</protein>
<dbReference type="RefSeq" id="XP_011500828.1">
    <property type="nucleotide sequence ID" value="XM_011502526.1"/>
</dbReference>
<proteinExistence type="predicted"/>
<dbReference type="InterPro" id="IPR036028">
    <property type="entry name" value="SH3-like_dom_sf"/>
</dbReference>
<feature type="domain" description="SH3" evidence="5">
    <location>
        <begin position="68"/>
        <end position="128"/>
    </location>
</feature>
<dbReference type="AlphaFoldDB" id="A0AAJ6YML5"/>
<dbReference type="PANTHER" id="PTHR46037">
    <property type="entry name" value="PROTEIN ENHANCER OF SEVENLESS 2B"/>
    <property type="match status" value="1"/>
</dbReference>
<dbReference type="InterPro" id="IPR043539">
    <property type="entry name" value="Grb2-like"/>
</dbReference>
<feature type="region of interest" description="Disordered" evidence="4">
    <location>
        <begin position="149"/>
        <end position="175"/>
    </location>
</feature>
<organism evidence="6 7">
    <name type="scientific">Ceratosolen solmsi marchali</name>
    <dbReference type="NCBI Taxonomy" id="326594"/>
    <lineage>
        <taxon>Eukaryota</taxon>
        <taxon>Metazoa</taxon>
        <taxon>Ecdysozoa</taxon>
        <taxon>Arthropoda</taxon>
        <taxon>Hexapoda</taxon>
        <taxon>Insecta</taxon>
        <taxon>Pterygota</taxon>
        <taxon>Neoptera</taxon>
        <taxon>Endopterygota</taxon>
        <taxon>Hymenoptera</taxon>
        <taxon>Apocrita</taxon>
        <taxon>Proctotrupomorpha</taxon>
        <taxon>Chalcidoidea</taxon>
        <taxon>Agaonidae</taxon>
        <taxon>Agaoninae</taxon>
        <taxon>Ceratosolen</taxon>
    </lineage>
</organism>
<dbReference type="GeneID" id="105364562"/>
<sequence>MAFLCPVRIRRGKKKKLGAHNFTLEKDGLGGPGMGLSNRVPLPPGRITGSASIETLVRVGIEKENGLSPDSKMVIIHDFTPCVDDELQVKRGQVVNVLYRENDWVYVIAADTRMEGFVPHSYCAPYTSQLAETTLALINNVKKKLPRSMDDGDLLSSGRSQGLDNQQTDTGSASDCESYARNITTADINVNQSISQSQNSIQTTQSQPDVHPFFKDPSAGRYIVLYTFVARDENDVSVERGEFVTVLNRDDPDWFWVLRHCDGNEGFVPSGFVYPGHVLHSYTTTGTTTTTTTTSISGETHNLGAGNGNAMGNEQLQQKDTRDFRDETTGTELVVLYDYKAQAPDDLSVRRADWIYADLGNQTVDGWLWAYAPKTRKYGFIPKAYARPPAMTSL</sequence>
<evidence type="ECO:0000256" key="4">
    <source>
        <dbReference type="SAM" id="MobiDB-lite"/>
    </source>
</evidence>
<evidence type="ECO:0000256" key="3">
    <source>
        <dbReference type="PROSITE-ProRule" id="PRU00192"/>
    </source>
</evidence>
<dbReference type="Gene3D" id="2.30.30.40">
    <property type="entry name" value="SH3 Domains"/>
    <property type="match status" value="3"/>
</dbReference>
<dbReference type="Proteomes" id="UP000695007">
    <property type="component" value="Unplaced"/>
</dbReference>
<reference evidence="7" key="1">
    <citation type="submission" date="2025-08" db="UniProtKB">
        <authorList>
            <consortium name="RefSeq"/>
        </authorList>
    </citation>
    <scope>IDENTIFICATION</scope>
</reference>
<dbReference type="KEGG" id="csol:105364562"/>
<evidence type="ECO:0000259" key="5">
    <source>
        <dbReference type="PROSITE" id="PS50002"/>
    </source>
</evidence>
<gene>
    <name evidence="7" type="primary">LOC105364562</name>
</gene>
<dbReference type="SMART" id="SM00326">
    <property type="entry name" value="SH3"/>
    <property type="match status" value="3"/>
</dbReference>
<dbReference type="FunFam" id="2.30.30.40:FF:000222">
    <property type="entry name" value="SH3 domain-containing protein Dlish"/>
    <property type="match status" value="1"/>
</dbReference>
<dbReference type="InterPro" id="IPR001452">
    <property type="entry name" value="SH3_domain"/>
</dbReference>
<dbReference type="SUPFAM" id="SSF50044">
    <property type="entry name" value="SH3-domain"/>
    <property type="match status" value="3"/>
</dbReference>
<dbReference type="FunFam" id="2.30.30.40:FF:000270">
    <property type="entry name" value="Blast:Tyrosine-protein kinase Src-1"/>
    <property type="match status" value="1"/>
</dbReference>
<accession>A0AAJ6YML5</accession>
<feature type="compositionally biased region" description="Polar residues" evidence="4">
    <location>
        <begin position="157"/>
        <end position="175"/>
    </location>
</feature>
<dbReference type="CDD" id="cd00174">
    <property type="entry name" value="SH3"/>
    <property type="match status" value="3"/>
</dbReference>
<dbReference type="Pfam" id="PF07653">
    <property type="entry name" value="SH3_2"/>
    <property type="match status" value="1"/>
</dbReference>
<dbReference type="PROSITE" id="PS50002">
    <property type="entry name" value="SH3"/>
    <property type="match status" value="3"/>
</dbReference>
<feature type="domain" description="SH3" evidence="5">
    <location>
        <begin position="328"/>
        <end position="391"/>
    </location>
</feature>
<evidence type="ECO:0000313" key="6">
    <source>
        <dbReference type="Proteomes" id="UP000695007"/>
    </source>
</evidence>
<dbReference type="Pfam" id="PF00018">
    <property type="entry name" value="SH3_1"/>
    <property type="match status" value="1"/>
</dbReference>
<keyword evidence="6" id="KW-1185">Reference proteome</keyword>
<name>A0AAJ6YML5_9HYME</name>
<evidence type="ECO:0000313" key="7">
    <source>
        <dbReference type="RefSeq" id="XP_011500828.1"/>
    </source>
</evidence>
<evidence type="ECO:0000256" key="1">
    <source>
        <dbReference type="ARBA" id="ARBA00022443"/>
    </source>
</evidence>
<dbReference type="CTD" id="37014"/>
<evidence type="ECO:0000256" key="2">
    <source>
        <dbReference type="ARBA" id="ARBA00022999"/>
    </source>
</evidence>